<evidence type="ECO:0000259" key="6">
    <source>
        <dbReference type="Pfam" id="PF00251"/>
    </source>
</evidence>
<gene>
    <name evidence="8" type="ORF">CSC2_26270</name>
</gene>
<evidence type="ECO:0000256" key="3">
    <source>
        <dbReference type="ARBA" id="ARBA00022801"/>
    </source>
</evidence>
<dbReference type="SMART" id="SM00640">
    <property type="entry name" value="Glyco_32"/>
    <property type="match status" value="1"/>
</dbReference>
<dbReference type="InterPro" id="IPR013189">
    <property type="entry name" value="Glyco_hydro_32_C"/>
</dbReference>
<keyword evidence="3 5" id="KW-0378">Hydrolase</keyword>
<protein>
    <recommendedName>
        <fullName evidence="2">beta-fructofuranosidase</fullName>
        <ecNumber evidence="2">3.2.1.26</ecNumber>
    </recommendedName>
</protein>
<dbReference type="EC" id="3.2.1.26" evidence="2"/>
<feature type="domain" description="Glycosyl hydrolase family 32 N-terminal" evidence="6">
    <location>
        <begin position="18"/>
        <end position="250"/>
    </location>
</feature>
<evidence type="ECO:0000313" key="8">
    <source>
        <dbReference type="EMBL" id="GFZ32101.1"/>
    </source>
</evidence>
<evidence type="ECO:0000256" key="2">
    <source>
        <dbReference type="ARBA" id="ARBA00012758"/>
    </source>
</evidence>
<dbReference type="Gene3D" id="2.60.120.560">
    <property type="entry name" value="Exo-inulinase, domain 1"/>
    <property type="match status" value="1"/>
</dbReference>
<dbReference type="InterPro" id="IPR051214">
    <property type="entry name" value="GH32_Enzymes"/>
</dbReference>
<dbReference type="InterPro" id="IPR013148">
    <property type="entry name" value="Glyco_hydro_32_N"/>
</dbReference>
<dbReference type="InterPro" id="IPR023296">
    <property type="entry name" value="Glyco_hydro_beta-prop_sf"/>
</dbReference>
<dbReference type="SUPFAM" id="SSF49899">
    <property type="entry name" value="Concanavalin A-like lectins/glucanases"/>
    <property type="match status" value="1"/>
</dbReference>
<organism evidence="8 9">
    <name type="scientific">Clostridium zeae</name>
    <dbReference type="NCBI Taxonomy" id="2759022"/>
    <lineage>
        <taxon>Bacteria</taxon>
        <taxon>Bacillati</taxon>
        <taxon>Bacillota</taxon>
        <taxon>Clostridia</taxon>
        <taxon>Eubacteriales</taxon>
        <taxon>Clostridiaceae</taxon>
        <taxon>Clostridium</taxon>
    </lineage>
</organism>
<evidence type="ECO:0000313" key="9">
    <source>
        <dbReference type="Proteomes" id="UP000663802"/>
    </source>
</evidence>
<evidence type="ECO:0000256" key="5">
    <source>
        <dbReference type="RuleBase" id="RU362110"/>
    </source>
</evidence>
<name>A0ABQ1EBE5_9CLOT</name>
<evidence type="ECO:0000259" key="7">
    <source>
        <dbReference type="Pfam" id="PF08244"/>
    </source>
</evidence>
<comment type="similarity">
    <text evidence="1 5">Belongs to the glycosyl hydrolase 32 family.</text>
</comment>
<feature type="domain" description="Glycosyl hydrolase family 32 C-terminal" evidence="7">
    <location>
        <begin position="346"/>
        <end position="466"/>
    </location>
</feature>
<dbReference type="PANTHER" id="PTHR43101:SF1">
    <property type="entry name" value="BETA-FRUCTOSIDASE"/>
    <property type="match status" value="1"/>
</dbReference>
<dbReference type="EMBL" id="BMBA01000002">
    <property type="protein sequence ID" value="GFZ32101.1"/>
    <property type="molecule type" value="Genomic_DNA"/>
</dbReference>
<reference evidence="8 9" key="1">
    <citation type="journal article" date="2021" name="Int. J. Syst. Evol. Microbiol.">
        <title>Clostridium zeae sp. nov., isolated from corn silage.</title>
        <authorList>
            <person name="Kobayashi H."/>
            <person name="Tanizawa Y."/>
            <person name="Yagura M."/>
            <person name="Sakamoto M."/>
            <person name="Ohkuma M."/>
            <person name="Tohno M."/>
        </authorList>
    </citation>
    <scope>NUCLEOTIDE SEQUENCE [LARGE SCALE GENOMIC DNA]</scope>
    <source>
        <strain evidence="8 9">CSC2</strain>
    </source>
</reference>
<comment type="caution">
    <text evidence="8">The sequence shown here is derived from an EMBL/GenBank/DDBJ whole genome shotgun (WGS) entry which is preliminary data.</text>
</comment>
<dbReference type="Pfam" id="PF08244">
    <property type="entry name" value="Glyco_hydro_32C"/>
    <property type="match status" value="1"/>
</dbReference>
<dbReference type="RefSeq" id="WP_206870374.1">
    <property type="nucleotide sequence ID" value="NZ_BMBA01000002.1"/>
</dbReference>
<dbReference type="CDD" id="cd08995">
    <property type="entry name" value="GH32_EcAec43-like"/>
    <property type="match status" value="1"/>
</dbReference>
<accession>A0ABQ1EBE5</accession>
<dbReference type="PANTHER" id="PTHR43101">
    <property type="entry name" value="BETA-FRUCTOSIDASE"/>
    <property type="match status" value="1"/>
</dbReference>
<dbReference type="Pfam" id="PF00251">
    <property type="entry name" value="Glyco_hydro_32N"/>
    <property type="match status" value="1"/>
</dbReference>
<sequence length="472" mass="54856">MSKLFFRPKDAYVGDFIPFYEDGEFKLFYLHGWRENYDDTKDIGWFLISTKNFLDFKELGACKIQGGTGSVLKKDGIYHMFYCEFTENMQTVCHAVSEDFEKWIKISEDSFGPEEAIYENTDWRDPHVFWNEDTEEYWMLIAARAKVLSNRKGCVGLCVSKDLKKWEAKAPIYAPNLHESAHECPDIFKLGDWWYLIYSGYTDKFATFYRMSKSSTGPWITPEVDTFDGRAFYAAKSGTDGSNLYIFGWNPTKTNNMFGWNPPAYCGSDYNTWDWGGNLIVHQLVQQADGILTVKVPDIIDKKFNQQVPQSFTPVIGPWSIDNNELEVSSMYSFSCALGGEMPKLCKLEGTFKYKPHTRALGIVLRADENVDKAYYFRLEPHRNRIVFRSHVMEYEEGGKTFPYEVELERPINLIPNKEYSFKIFIDDTICEFYIDDKVAFSTRIYDIKEGKWGVFVSEGEAAFKELFLKIM</sequence>
<keyword evidence="9" id="KW-1185">Reference proteome</keyword>
<dbReference type="SUPFAM" id="SSF75005">
    <property type="entry name" value="Arabinanase/levansucrase/invertase"/>
    <property type="match status" value="1"/>
</dbReference>
<keyword evidence="4 5" id="KW-0326">Glycosidase</keyword>
<dbReference type="Gene3D" id="2.115.10.20">
    <property type="entry name" value="Glycosyl hydrolase domain, family 43"/>
    <property type="match status" value="1"/>
</dbReference>
<evidence type="ECO:0000256" key="1">
    <source>
        <dbReference type="ARBA" id="ARBA00009902"/>
    </source>
</evidence>
<proteinExistence type="inferred from homology"/>
<dbReference type="InterPro" id="IPR001362">
    <property type="entry name" value="Glyco_hydro_32"/>
</dbReference>
<dbReference type="Proteomes" id="UP000663802">
    <property type="component" value="Unassembled WGS sequence"/>
</dbReference>
<dbReference type="InterPro" id="IPR013320">
    <property type="entry name" value="ConA-like_dom_sf"/>
</dbReference>
<evidence type="ECO:0000256" key="4">
    <source>
        <dbReference type="ARBA" id="ARBA00023295"/>
    </source>
</evidence>